<name>A0ACC2UMT7_9FUNG</name>
<dbReference type="Proteomes" id="UP001165960">
    <property type="component" value="Unassembled WGS sequence"/>
</dbReference>
<keyword evidence="1" id="KW-0378">Hydrolase</keyword>
<dbReference type="EMBL" id="QTSX02000166">
    <property type="protein sequence ID" value="KAJ9088005.1"/>
    <property type="molecule type" value="Genomic_DNA"/>
</dbReference>
<gene>
    <name evidence="1" type="primary">DOA4_1</name>
    <name evidence="1" type="ORF">DSO57_1027371</name>
</gene>
<evidence type="ECO:0000313" key="2">
    <source>
        <dbReference type="Proteomes" id="UP001165960"/>
    </source>
</evidence>
<proteinExistence type="predicted"/>
<reference evidence="1" key="1">
    <citation type="submission" date="2022-04" db="EMBL/GenBank/DDBJ databases">
        <title>Genome of the entomopathogenic fungus Entomophthora muscae.</title>
        <authorList>
            <person name="Elya C."/>
            <person name="Lovett B.R."/>
            <person name="Lee E."/>
            <person name="Macias A.M."/>
            <person name="Hajek A.E."/>
            <person name="De Bivort B.L."/>
            <person name="Kasson M.T."/>
            <person name="De Fine Licht H.H."/>
            <person name="Stajich J.E."/>
        </authorList>
    </citation>
    <scope>NUCLEOTIDE SEQUENCE</scope>
    <source>
        <strain evidence="1">Berkeley</strain>
    </source>
</reference>
<keyword evidence="2" id="KW-1185">Reference proteome</keyword>
<comment type="caution">
    <text evidence="1">The sequence shown here is derived from an EMBL/GenBank/DDBJ whole genome shotgun (WGS) entry which is preliminary data.</text>
</comment>
<organism evidence="1 2">
    <name type="scientific">Entomophthora muscae</name>
    <dbReference type="NCBI Taxonomy" id="34485"/>
    <lineage>
        <taxon>Eukaryota</taxon>
        <taxon>Fungi</taxon>
        <taxon>Fungi incertae sedis</taxon>
        <taxon>Zoopagomycota</taxon>
        <taxon>Entomophthoromycotina</taxon>
        <taxon>Entomophthoromycetes</taxon>
        <taxon>Entomophthorales</taxon>
        <taxon>Entomophthoraceae</taxon>
        <taxon>Entomophthora</taxon>
    </lineage>
</organism>
<dbReference type="EC" id="3.4.19.12" evidence="1"/>
<accession>A0ACC2UMT7</accession>
<sequence length="885" mass="99616">MPPSNSDIQYNRETCPRWLAIREKSIEPSCSGLSAKEWLGKCIRRCEKADYALLQNNKEEAYILYVRAIDIFVNRVRQAPDYKAFKESKSESLQSFLKKTDALYKTAEKLKEAITKQYEHEFQLRQKIYHRNSPTDTSQNRTGQSTPANAISNSNPHMKIMGSQPKPSNIVFKPHTKIIRDAPINEKGLYLAKSSSSKENIISPERLIKLLNNSRLDNSQTVLFLDVRQPHKFKQERMNVNFLVNIDPLLLPRDVSSKKIEIDLQLHVSDPANLFFMREKFDLVVVLDEESTRTVPPIINAGTSSTQNPLHNLVLAITEYEPTKHLKQRPFLLEGGYKAWKQFAGSAGVLTSPPFTKKTENYAMKRNAISPARSKPIIKNLEHFFRQNQEPSTSVKASLQTPSPLFSTPIPEMQNHNLSPMSRGSMAGSIDSFHSTNSPLESPIALARQKTVFDNPLYGFTLTKEDTKSSVERKAAASLDSIYIPPAKPPTNLLPPPLPPKPKSLKSARPCTPPLVSSLSYAMNIGTTGLRNLGNTCYMNSIIQCINGTIPLSRYFLDGSFKMHINRDNPLGSGGTLVDAFEELVRVLWTEGSSYISPTKFKAAVGKASSQFKGNEQQDSQEFLAFLLDGLHEDLNLVKKKAYIEDDDDDYLETLSDQEASDYAWDKYLQRNNSIIVSLFQGQLKSRLQCSVCSKTSVTFNTFMYLSLPIPSLKSKASPVHLLECLDLFVQEETLDGDNAWFCPRCKCARPSTKRLTISRLPDVLLIHLKRFSYEGPFRNKLDTQVNIPIRGLNLDKYIPRTAPKSNILSPKGTPIGNSYDLYAVSNHFGSLNGGHYTASVRNGFGGKWHYFDDSRVTTISEKEAVTKAAYNLFFVRTNSETAHL</sequence>
<protein>
    <submittedName>
        <fullName evidence="1">Ubiquitin-specific protease doa4</fullName>
        <ecNumber evidence="1">3.4.19.12</ecNumber>
    </submittedName>
</protein>
<keyword evidence="1" id="KW-0645">Protease</keyword>
<evidence type="ECO:0000313" key="1">
    <source>
        <dbReference type="EMBL" id="KAJ9088005.1"/>
    </source>
</evidence>